<feature type="region of interest" description="Disordered" evidence="5">
    <location>
        <begin position="123"/>
        <end position="157"/>
    </location>
</feature>
<organism evidence="6 7">
    <name type="scientific">Furculomyces boomerangus</name>
    <dbReference type="NCBI Taxonomy" id="61424"/>
    <lineage>
        <taxon>Eukaryota</taxon>
        <taxon>Fungi</taxon>
        <taxon>Fungi incertae sedis</taxon>
        <taxon>Zoopagomycota</taxon>
        <taxon>Kickxellomycotina</taxon>
        <taxon>Harpellomycetes</taxon>
        <taxon>Harpellales</taxon>
        <taxon>Harpellaceae</taxon>
        <taxon>Furculomyces</taxon>
    </lineage>
</organism>
<evidence type="ECO:0000313" key="7">
    <source>
        <dbReference type="Proteomes" id="UP000245699"/>
    </source>
</evidence>
<dbReference type="PANTHER" id="PTHR12399">
    <property type="entry name" value="EUKARYOTIC TRANSLATION INITIATION FACTOR 3 SUBUNIT 7"/>
    <property type="match status" value="1"/>
</dbReference>
<feature type="region of interest" description="Disordered" evidence="5">
    <location>
        <begin position="1"/>
        <end position="20"/>
    </location>
</feature>
<keyword evidence="1" id="KW-0963">Cytoplasm</keyword>
<dbReference type="GO" id="GO:0003723">
    <property type="term" value="F:RNA binding"/>
    <property type="evidence" value="ECO:0007669"/>
    <property type="project" value="UniProtKB-KW"/>
</dbReference>
<evidence type="ECO:0000256" key="1">
    <source>
        <dbReference type="ARBA" id="ARBA00022490"/>
    </source>
</evidence>
<dbReference type="GO" id="GO:0003743">
    <property type="term" value="F:translation initiation factor activity"/>
    <property type="evidence" value="ECO:0007669"/>
    <property type="project" value="UniProtKB-KW"/>
</dbReference>
<dbReference type="PANTHER" id="PTHR12399:SF0">
    <property type="entry name" value="EUKARYOTIC TRANSLATION INITIATION FACTOR 3 SUBUNIT D"/>
    <property type="match status" value="1"/>
</dbReference>
<evidence type="ECO:0008006" key="8">
    <source>
        <dbReference type="Google" id="ProtNLM"/>
    </source>
</evidence>
<evidence type="ECO:0000256" key="3">
    <source>
        <dbReference type="ARBA" id="ARBA00022884"/>
    </source>
</evidence>
<keyword evidence="4" id="KW-0648">Protein biosynthesis</keyword>
<keyword evidence="3" id="KW-0694">RNA-binding</keyword>
<dbReference type="OrthoDB" id="16538at2759"/>
<dbReference type="GO" id="GO:0005852">
    <property type="term" value="C:eukaryotic translation initiation factor 3 complex"/>
    <property type="evidence" value="ECO:0007669"/>
    <property type="project" value="InterPro"/>
</dbReference>
<dbReference type="PIRSF" id="PIRSF016281">
    <property type="entry name" value="EIF-3_zeta"/>
    <property type="match status" value="1"/>
</dbReference>
<dbReference type="AlphaFoldDB" id="A0A2T9Z393"/>
<dbReference type="Proteomes" id="UP000245699">
    <property type="component" value="Unassembled WGS sequence"/>
</dbReference>
<feature type="compositionally biased region" description="Basic and acidic residues" evidence="5">
    <location>
        <begin position="1"/>
        <end position="11"/>
    </location>
</feature>
<comment type="caution">
    <text evidence="6">The sequence shown here is derived from an EMBL/GenBank/DDBJ whole genome shotgun (WGS) entry which is preliminary data.</text>
</comment>
<protein>
    <recommendedName>
        <fullName evidence="8">Eukaryotic translation initiation factor 3 subunit D</fullName>
    </recommendedName>
</protein>
<evidence type="ECO:0000256" key="2">
    <source>
        <dbReference type="ARBA" id="ARBA00022540"/>
    </source>
</evidence>
<keyword evidence="2" id="KW-0396">Initiation factor</keyword>
<gene>
    <name evidence="6" type="ORF">BB559_001046</name>
</gene>
<dbReference type="Pfam" id="PF05091">
    <property type="entry name" value="eIF-3_zeta"/>
    <property type="match status" value="1"/>
</dbReference>
<dbReference type="STRING" id="61424.A0A2T9Z393"/>
<dbReference type="EMBL" id="MBFT01000055">
    <property type="protein sequence ID" value="PVU99052.1"/>
    <property type="molecule type" value="Genomic_DNA"/>
</dbReference>
<accession>A0A2T9Z393</accession>
<feature type="compositionally biased region" description="Polar residues" evidence="5">
    <location>
        <begin position="138"/>
        <end position="152"/>
    </location>
</feature>
<evidence type="ECO:0000256" key="4">
    <source>
        <dbReference type="ARBA" id="ARBA00022917"/>
    </source>
</evidence>
<sequence length="580" mass="64428">MTKSSRFELPKILDSPTSWGPPEEELLEAFKEIPYTPFSKFDKVGKAADWAQQDLAKDAQDVRGKQKGKYNRDQAYQSYGSNANSLFAYQQTEEEASFSLVDNRSSAAKKASIIKTLGQKSKFPRANQTTKRRGMQRLGNSGASGGRQTSKYGQQFGGGMGNAAGNFRKRYGWQDYKRMQGTRFAGIEVGKDWVLNQEIDFARLGKLSFEVPEATDYGVYGSISPYNQNLEKQASVRNEKILSKESLVRYNVTACEDPVLLQLAEENKATVLATDIVLATLMTTTRSVYPWEIIVNRVGNKLFLDKRNGGSLDFFTVNENAYEPPVESAEKDTVINSAPLLAVEAVDINNRFLKQCIDSTEKIETENPNPFNDNEADGDVEDGGCYKYRLFDLNAVSHSEDGEPVTKVEDDCILGVRTQLDAAIDGDIEKPVMIRALNQFDIRAVGSGGALDWKLKLDSQRGAVVATELKSNATKLGKWAFQAMLADIPTIKMGFVTRASVKNSQDQLLLGVSNFKPLDFTNQMGYNVNNAWGIVKAVVDLCLGLSEGKYVLTRDSSRPMIKIYQIPTSTTFDDVEENKE</sequence>
<evidence type="ECO:0000256" key="5">
    <source>
        <dbReference type="SAM" id="MobiDB-lite"/>
    </source>
</evidence>
<reference evidence="6 7" key="1">
    <citation type="journal article" date="2018" name="MBio">
        <title>Comparative Genomics Reveals the Core Gene Toolbox for the Fungus-Insect Symbiosis.</title>
        <authorList>
            <person name="Wang Y."/>
            <person name="Stata M."/>
            <person name="Wang W."/>
            <person name="Stajich J.E."/>
            <person name="White M.M."/>
            <person name="Moncalvo J.M."/>
        </authorList>
    </citation>
    <scope>NUCLEOTIDE SEQUENCE [LARGE SCALE GENOMIC DNA]</scope>
    <source>
        <strain evidence="6 7">AUS-77-4</strain>
    </source>
</reference>
<evidence type="ECO:0000313" key="6">
    <source>
        <dbReference type="EMBL" id="PVU99052.1"/>
    </source>
</evidence>
<keyword evidence="7" id="KW-1185">Reference proteome</keyword>
<name>A0A2T9Z393_9FUNG</name>
<dbReference type="InterPro" id="IPR007783">
    <property type="entry name" value="eIF3d"/>
</dbReference>
<proteinExistence type="predicted"/>